<evidence type="ECO:0000256" key="2">
    <source>
        <dbReference type="ARBA" id="ARBA00022165"/>
    </source>
</evidence>
<protein>
    <recommendedName>
        <fullName evidence="2">Glutathione S-transferase C-terminal domain-containing protein</fullName>
    </recommendedName>
</protein>
<dbReference type="SUPFAM" id="SSF53335">
    <property type="entry name" value="S-adenosyl-L-methionine-dependent methyltransferases"/>
    <property type="match status" value="1"/>
</dbReference>
<gene>
    <name evidence="4" type="ORF">SKAU_G00391240</name>
</gene>
<reference evidence="4" key="1">
    <citation type="journal article" date="2023" name="Science">
        <title>Genome structures resolve the early diversification of teleost fishes.</title>
        <authorList>
            <person name="Parey E."/>
            <person name="Louis A."/>
            <person name="Montfort J."/>
            <person name="Bouchez O."/>
            <person name="Roques C."/>
            <person name="Iampietro C."/>
            <person name="Lluch J."/>
            <person name="Castinel A."/>
            <person name="Donnadieu C."/>
            <person name="Desvignes T."/>
            <person name="Floi Bucao C."/>
            <person name="Jouanno E."/>
            <person name="Wen M."/>
            <person name="Mejri S."/>
            <person name="Dirks R."/>
            <person name="Jansen H."/>
            <person name="Henkel C."/>
            <person name="Chen W.J."/>
            <person name="Zahm M."/>
            <person name="Cabau C."/>
            <person name="Klopp C."/>
            <person name="Thompson A.W."/>
            <person name="Robinson-Rechavi M."/>
            <person name="Braasch I."/>
            <person name="Lecointre G."/>
            <person name="Bobe J."/>
            <person name="Postlethwait J.H."/>
            <person name="Berthelot C."/>
            <person name="Roest Crollius H."/>
            <person name="Guiguen Y."/>
        </authorList>
    </citation>
    <scope>NUCLEOTIDE SEQUENCE</scope>
    <source>
        <strain evidence="4">WJC10195</strain>
    </source>
</reference>
<dbReference type="Pfam" id="PF13679">
    <property type="entry name" value="Methyltransf_32"/>
    <property type="match status" value="1"/>
</dbReference>
<proteinExistence type="inferred from homology"/>
<keyword evidence="5" id="KW-1185">Reference proteome</keyword>
<comment type="caution">
    <text evidence="4">The sequence shown here is derived from an EMBL/GenBank/DDBJ whole genome shotgun (WGS) entry which is preliminary data.</text>
</comment>
<feature type="domain" description="Methyltransferase" evidence="3">
    <location>
        <begin position="416"/>
        <end position="569"/>
    </location>
</feature>
<dbReference type="PANTHER" id="PTHR13369:SF0">
    <property type="entry name" value="GLUTATHIONE S-TRANSFERASE C-TERMINAL DOMAIN-CONTAINING PROTEIN"/>
    <property type="match status" value="1"/>
</dbReference>
<dbReference type="InterPro" id="IPR029063">
    <property type="entry name" value="SAM-dependent_MTases_sf"/>
</dbReference>
<dbReference type="AlphaFoldDB" id="A0A9Q1EBK9"/>
<evidence type="ECO:0000259" key="3">
    <source>
        <dbReference type="Pfam" id="PF13679"/>
    </source>
</evidence>
<dbReference type="SUPFAM" id="SSF47616">
    <property type="entry name" value="GST C-terminal domain-like"/>
    <property type="match status" value="1"/>
</dbReference>
<dbReference type="PANTHER" id="PTHR13369">
    <property type="match status" value="1"/>
</dbReference>
<dbReference type="OrthoDB" id="206598at2759"/>
<name>A0A9Q1EBK9_SYNKA</name>
<evidence type="ECO:0000256" key="1">
    <source>
        <dbReference type="ARBA" id="ARBA00008797"/>
    </source>
</evidence>
<dbReference type="InterPro" id="IPR025714">
    <property type="entry name" value="Methyltranfer_dom"/>
</dbReference>
<accession>A0A9Q1EBK9</accession>
<dbReference type="EMBL" id="JAINUF010000020">
    <property type="protein sequence ID" value="KAJ8335782.1"/>
    <property type="molecule type" value="Genomic_DNA"/>
</dbReference>
<dbReference type="Gene3D" id="3.40.50.150">
    <property type="entry name" value="Vaccinia Virus protein VP39"/>
    <property type="match status" value="1"/>
</dbReference>
<organism evidence="4 5">
    <name type="scientific">Synaphobranchus kaupii</name>
    <name type="common">Kaup's arrowtooth eel</name>
    <dbReference type="NCBI Taxonomy" id="118154"/>
    <lineage>
        <taxon>Eukaryota</taxon>
        <taxon>Metazoa</taxon>
        <taxon>Chordata</taxon>
        <taxon>Craniata</taxon>
        <taxon>Vertebrata</taxon>
        <taxon>Euteleostomi</taxon>
        <taxon>Actinopterygii</taxon>
        <taxon>Neopterygii</taxon>
        <taxon>Teleostei</taxon>
        <taxon>Anguilliformes</taxon>
        <taxon>Synaphobranchidae</taxon>
        <taxon>Synaphobranchus</taxon>
    </lineage>
</organism>
<dbReference type="Proteomes" id="UP001152622">
    <property type="component" value="Chromosome 20"/>
</dbReference>
<evidence type="ECO:0000313" key="5">
    <source>
        <dbReference type="Proteomes" id="UP001152622"/>
    </source>
</evidence>
<comment type="similarity">
    <text evidence="1">Belongs to the GSTCD family.</text>
</comment>
<sequence length="662" mass="72381">MKSTDSEEAHESLYLEVNTHEDPVIPLHTSITLFLLSYCDCRSFRIFLVSARADSGQPWKEFVPEGLGATEIQVQDLPVLVRSCRLPTVLDRGGRFCRAGLAVVLRHVISRTCEREPGRRDVAALLGFKKTCLKACAEVSQWTRLCELSIPSAVEEFLRQPGDRDSHVPTAILLLERKLAEPVKVHNDDKIRRQKLHLQQKKSLYSQEAPAPEALPTQVSDSLELSAALAKLSVAEVQSSSTRGPSDIRKVKTTELPPLEHVFAEGLYFTLTDVVLLPCVHSYLRSLHRRASGMPAQLPLLCRWYLRVQEVPGVRRAAADCGLAFLSPQALGSGLLEGAAVPAGVEPEPEPVQESGGQTQVAFIGGPRPTMTKLKESGIAAVFSPHPCPSWTLDWESLPAAVNPTEGKMSDVRAVRKRQQLNNLVSMVTRLARSGDTVVDFCSGGGHVGIALAHTLPQCQVLLIENKEESLVRAESRCVELGLGNVGFIQTNLDYFTGPFQIGNDWGCAAGADWMGTGSLEHDGAREAEWSVPHVALHACGVATDMVMELCVGAGAAFAISPCCYGFIQNTLKFTFPRSQKFSDTLSYKEHMILCRFADQTAAQLPPDRRSIGKQCMGLVDLDRSWRAEAHGYSVRVMTMEPDSCSPKNNMLVGVPAGRNVN</sequence>
<dbReference type="InterPro" id="IPR036282">
    <property type="entry name" value="Glutathione-S-Trfase_C_sf"/>
</dbReference>
<dbReference type="GO" id="GO:0005737">
    <property type="term" value="C:cytoplasm"/>
    <property type="evidence" value="ECO:0007669"/>
    <property type="project" value="TreeGrafter"/>
</dbReference>
<evidence type="ECO:0000313" key="4">
    <source>
        <dbReference type="EMBL" id="KAJ8335782.1"/>
    </source>
</evidence>